<dbReference type="Gene3D" id="3.40.220.10">
    <property type="entry name" value="Leucine Aminopeptidase, subunit E, domain 1"/>
    <property type="match status" value="1"/>
</dbReference>
<feature type="region of interest" description="Disordered" evidence="2">
    <location>
        <begin position="1"/>
        <end position="49"/>
    </location>
</feature>
<feature type="compositionally biased region" description="Basic and acidic residues" evidence="2">
    <location>
        <begin position="11"/>
        <end position="21"/>
    </location>
</feature>
<dbReference type="SUPFAM" id="SSF52949">
    <property type="entry name" value="Macro domain-like"/>
    <property type="match status" value="1"/>
</dbReference>
<accession>A0A9J7LSR0</accession>
<evidence type="ECO:0000256" key="1">
    <source>
        <dbReference type="ARBA" id="ARBA00008355"/>
    </source>
</evidence>
<protein>
    <submittedName>
        <fullName evidence="6">Protein GDAP2 homolog</fullName>
    </submittedName>
</protein>
<dbReference type="Pfam" id="PF01661">
    <property type="entry name" value="Macro"/>
    <property type="match status" value="1"/>
</dbReference>
<comment type="similarity">
    <text evidence="1">Belongs to the GDAP2 family.</text>
</comment>
<dbReference type="InterPro" id="IPR043472">
    <property type="entry name" value="Macro_dom-like"/>
</dbReference>
<dbReference type="KEGG" id="bfo:118423508"/>
<dbReference type="Gene3D" id="3.40.525.10">
    <property type="entry name" value="CRAL-TRIO lipid binding domain"/>
    <property type="match status" value="1"/>
</dbReference>
<dbReference type="PANTHER" id="PTHR11106">
    <property type="entry name" value="GANGLIOSIDE INDUCED DIFFERENTIATION ASSOCIATED PROTEIN 2-RELATED"/>
    <property type="match status" value="1"/>
</dbReference>
<sequence>MATNQLPVDPTPEHEDGHDDQSFSTSPGASFSTSPGALQSFSTSPVVASPGMDPLGARLNIVEEKELCRWANAYIPSYPDPGEERESRFPVNEDFNRKVVLWEGDITTLNCTAIVNTTNETLTDRNLISERIFQAAGPDLRAECSNHLKTCRTGEAKMTKGYNLPARYIIHTVGPRYNVKYRTAAESALFNCYRNSLQIARENNLQSIGLCVVNQPKRGYPPDEGAHIALRTVRRFLEKYDSSLETIVFAVTDNDEDIYRRVMPLYFPRTKAEEQAVLDEIPADVGNEEGEPFIQERQIRIMDKPIGAEDSTEADESFEEGLLGLGGKVGAHGFATMEGDHDKARMQQLQGKNSEEQILLEQQRRYQRWLKRSKTDDLSDIAALRVLYQSGTDIFGRPVVVIVGRNFPVNVIDLDKALLYFIQVMDPIVSKDYVVVYFHTQSTDDNQPELSFLRSAYNLLDNKYKKNLKAFYIVHPTFWIVTWFFTTFTASSIKDKVRSVQSVQELYHTIPPEQLDIPPFVLDHDIQLHGPMHRQSISNPDFSSSEDAGNL</sequence>
<evidence type="ECO:0000313" key="5">
    <source>
        <dbReference type="Proteomes" id="UP000001554"/>
    </source>
</evidence>
<evidence type="ECO:0000259" key="4">
    <source>
        <dbReference type="PROSITE" id="PS51154"/>
    </source>
</evidence>
<dbReference type="OrthoDB" id="365077at2759"/>
<dbReference type="InterPro" id="IPR036865">
    <property type="entry name" value="CRAL-TRIO_dom_sf"/>
</dbReference>
<dbReference type="SUPFAM" id="SSF52087">
    <property type="entry name" value="CRAL/TRIO domain"/>
    <property type="match status" value="1"/>
</dbReference>
<dbReference type="SMART" id="SM00506">
    <property type="entry name" value="A1pp"/>
    <property type="match status" value="1"/>
</dbReference>
<dbReference type="PANTHER" id="PTHR11106:SF72">
    <property type="entry name" value="GANGLIOSIDE-INDUCED DIFFERENTIATION-ASSOCIATED PROTEIN 2"/>
    <property type="match status" value="1"/>
</dbReference>
<keyword evidence="5" id="KW-1185">Reference proteome</keyword>
<dbReference type="SMART" id="SM00516">
    <property type="entry name" value="SEC14"/>
    <property type="match status" value="1"/>
</dbReference>
<dbReference type="PROSITE" id="PS50191">
    <property type="entry name" value="CRAL_TRIO"/>
    <property type="match status" value="1"/>
</dbReference>
<evidence type="ECO:0000313" key="6">
    <source>
        <dbReference type="RefSeq" id="XP_035687570.1"/>
    </source>
</evidence>
<feature type="domain" description="CRAL-TRIO" evidence="3">
    <location>
        <begin position="374"/>
        <end position="529"/>
    </location>
</feature>
<name>A0A9J7LSR0_BRAFL</name>
<dbReference type="CDD" id="cd02905">
    <property type="entry name" value="Macro_GDAP2-like"/>
    <property type="match status" value="1"/>
</dbReference>
<reference evidence="5" key="1">
    <citation type="journal article" date="2020" name="Nat. Ecol. Evol.">
        <title>Deeply conserved synteny resolves early events in vertebrate evolution.</title>
        <authorList>
            <person name="Simakov O."/>
            <person name="Marletaz F."/>
            <person name="Yue J.X."/>
            <person name="O'Connell B."/>
            <person name="Jenkins J."/>
            <person name="Brandt A."/>
            <person name="Calef R."/>
            <person name="Tung C.H."/>
            <person name="Huang T.K."/>
            <person name="Schmutz J."/>
            <person name="Satoh N."/>
            <person name="Yu J.K."/>
            <person name="Putnam N.H."/>
            <person name="Green R.E."/>
            <person name="Rokhsar D.S."/>
        </authorList>
    </citation>
    <scope>NUCLEOTIDE SEQUENCE [LARGE SCALE GENOMIC DNA]</scope>
    <source>
        <strain evidence="5">S238N-H82</strain>
    </source>
</reference>
<dbReference type="AlphaFoldDB" id="A0A9J7LSR0"/>
<feature type="domain" description="Macro" evidence="4">
    <location>
        <begin position="86"/>
        <end position="267"/>
    </location>
</feature>
<dbReference type="OMA" id="IHPTFWT"/>
<dbReference type="InterPro" id="IPR035793">
    <property type="entry name" value="Macro_GDAP2"/>
</dbReference>
<dbReference type="Pfam" id="PF13716">
    <property type="entry name" value="CRAL_TRIO_2"/>
    <property type="match status" value="1"/>
</dbReference>
<dbReference type="InterPro" id="IPR002589">
    <property type="entry name" value="Macro_dom"/>
</dbReference>
<evidence type="ECO:0000256" key="2">
    <source>
        <dbReference type="SAM" id="MobiDB-lite"/>
    </source>
</evidence>
<evidence type="ECO:0000259" key="3">
    <source>
        <dbReference type="PROSITE" id="PS50191"/>
    </source>
</evidence>
<dbReference type="RefSeq" id="XP_035687570.1">
    <property type="nucleotide sequence ID" value="XM_035831677.1"/>
</dbReference>
<dbReference type="GeneID" id="118423508"/>
<reference evidence="6" key="2">
    <citation type="submission" date="2025-08" db="UniProtKB">
        <authorList>
            <consortium name="RefSeq"/>
        </authorList>
    </citation>
    <scope>IDENTIFICATION</scope>
    <source>
        <strain evidence="6">S238N-H82</strain>
        <tissue evidence="6">Testes</tissue>
    </source>
</reference>
<dbReference type="CDD" id="cd00170">
    <property type="entry name" value="SEC14"/>
    <property type="match status" value="1"/>
</dbReference>
<feature type="compositionally biased region" description="Polar residues" evidence="2">
    <location>
        <begin position="22"/>
        <end position="46"/>
    </location>
</feature>
<gene>
    <name evidence="6" type="primary">LOC118423508</name>
</gene>
<dbReference type="PROSITE" id="PS51154">
    <property type="entry name" value="MACRO"/>
    <property type="match status" value="1"/>
</dbReference>
<dbReference type="InterPro" id="IPR001251">
    <property type="entry name" value="CRAL-TRIO_dom"/>
</dbReference>
<dbReference type="Proteomes" id="UP000001554">
    <property type="component" value="Chromosome 9"/>
</dbReference>
<organism evidence="5 6">
    <name type="scientific">Branchiostoma floridae</name>
    <name type="common">Florida lancelet</name>
    <name type="synonym">Amphioxus</name>
    <dbReference type="NCBI Taxonomy" id="7739"/>
    <lineage>
        <taxon>Eukaryota</taxon>
        <taxon>Metazoa</taxon>
        <taxon>Chordata</taxon>
        <taxon>Cephalochordata</taxon>
        <taxon>Leptocardii</taxon>
        <taxon>Amphioxiformes</taxon>
        <taxon>Branchiostomatidae</taxon>
        <taxon>Branchiostoma</taxon>
    </lineage>
</organism>
<proteinExistence type="inferred from homology"/>